<dbReference type="GO" id="GO:0005507">
    <property type="term" value="F:copper ion binding"/>
    <property type="evidence" value="ECO:0007669"/>
    <property type="project" value="InterPro"/>
</dbReference>
<evidence type="ECO:0000256" key="20">
    <source>
        <dbReference type="SAM" id="Phobius"/>
    </source>
</evidence>
<evidence type="ECO:0000256" key="10">
    <source>
        <dbReference type="ARBA" id="ARBA00022989"/>
    </source>
</evidence>
<dbReference type="PROSITE" id="PS50999">
    <property type="entry name" value="COX2_TM"/>
    <property type="match status" value="1"/>
</dbReference>
<dbReference type="PROSITE" id="PS50857">
    <property type="entry name" value="COX2_CUA"/>
    <property type="match status" value="1"/>
</dbReference>
<dbReference type="InterPro" id="IPR002429">
    <property type="entry name" value="CcO_II-like_C"/>
</dbReference>
<comment type="similarity">
    <text evidence="2 17">Belongs to the cytochrome c oxidase subunit 2 family.</text>
</comment>
<evidence type="ECO:0000256" key="19">
    <source>
        <dbReference type="SAM" id="MobiDB-lite"/>
    </source>
</evidence>
<dbReference type="GO" id="GO:0016491">
    <property type="term" value="F:oxidoreductase activity"/>
    <property type="evidence" value="ECO:0007669"/>
    <property type="project" value="InterPro"/>
</dbReference>
<organism evidence="24 25">
    <name type="scientific">Pseudazoarcus pumilus</name>
    <dbReference type="NCBI Taxonomy" id="2067960"/>
    <lineage>
        <taxon>Bacteria</taxon>
        <taxon>Pseudomonadati</taxon>
        <taxon>Pseudomonadota</taxon>
        <taxon>Betaproteobacteria</taxon>
        <taxon>Rhodocyclales</taxon>
        <taxon>Zoogloeaceae</taxon>
        <taxon>Pseudazoarcus</taxon>
    </lineage>
</organism>
<evidence type="ECO:0000313" key="24">
    <source>
        <dbReference type="EMBL" id="AUN94571.1"/>
    </source>
</evidence>
<dbReference type="InterPro" id="IPR011759">
    <property type="entry name" value="Cyt_c_oxidase_su2_TM_dom"/>
</dbReference>
<dbReference type="Pfam" id="PF00116">
    <property type="entry name" value="COX2"/>
    <property type="match status" value="1"/>
</dbReference>
<dbReference type="SUPFAM" id="SSF46626">
    <property type="entry name" value="Cytochrome c"/>
    <property type="match status" value="1"/>
</dbReference>
<keyword evidence="12 18" id="KW-0186">Copper</keyword>
<evidence type="ECO:0000256" key="16">
    <source>
        <dbReference type="PROSITE-ProRule" id="PRU00433"/>
    </source>
</evidence>
<protein>
    <recommendedName>
        <fullName evidence="18">Cytochrome c oxidase subunit 2</fullName>
        <ecNumber evidence="18">7.1.1.9</ecNumber>
    </recommendedName>
</protein>
<evidence type="ECO:0000259" key="23">
    <source>
        <dbReference type="PROSITE" id="PS51007"/>
    </source>
</evidence>
<feature type="compositionally biased region" description="Low complexity" evidence="19">
    <location>
        <begin position="268"/>
        <end position="284"/>
    </location>
</feature>
<evidence type="ECO:0000256" key="9">
    <source>
        <dbReference type="ARBA" id="ARBA00022982"/>
    </source>
</evidence>
<comment type="catalytic activity">
    <reaction evidence="15 18">
        <text>4 Fe(II)-[cytochrome c] + O2 + 8 H(+)(in) = 4 Fe(III)-[cytochrome c] + 2 H2O + 4 H(+)(out)</text>
        <dbReference type="Rhea" id="RHEA:11436"/>
        <dbReference type="Rhea" id="RHEA-COMP:10350"/>
        <dbReference type="Rhea" id="RHEA-COMP:14399"/>
        <dbReference type="ChEBI" id="CHEBI:15377"/>
        <dbReference type="ChEBI" id="CHEBI:15378"/>
        <dbReference type="ChEBI" id="CHEBI:15379"/>
        <dbReference type="ChEBI" id="CHEBI:29033"/>
        <dbReference type="ChEBI" id="CHEBI:29034"/>
        <dbReference type="EC" id="7.1.1.9"/>
    </reaction>
</comment>
<dbReference type="PRINTS" id="PR01166">
    <property type="entry name" value="CYCOXIDASEII"/>
</dbReference>
<dbReference type="InterPro" id="IPR014222">
    <property type="entry name" value="Cyt_c_oxidase_su2"/>
</dbReference>
<dbReference type="Gene3D" id="1.10.287.90">
    <property type="match status" value="1"/>
</dbReference>
<dbReference type="RefSeq" id="WP_102246639.1">
    <property type="nucleotide sequence ID" value="NZ_CP025682.1"/>
</dbReference>
<keyword evidence="3 17" id="KW-0813">Transport</keyword>
<comment type="subcellular location">
    <subcellularLocation>
        <location evidence="17">Cell membrane</location>
        <topology evidence="17">Multi-pass membrane protein</topology>
    </subcellularLocation>
    <subcellularLocation>
        <location evidence="1">Membrane</location>
        <topology evidence="1">Multi-pass membrane protein</topology>
    </subcellularLocation>
</comment>
<feature type="transmembrane region" description="Helical" evidence="20">
    <location>
        <begin position="88"/>
        <end position="106"/>
    </location>
</feature>
<proteinExistence type="inferred from homology"/>
<dbReference type="InterPro" id="IPR036909">
    <property type="entry name" value="Cyt_c-like_dom_sf"/>
</dbReference>
<reference evidence="24 25" key="1">
    <citation type="submission" date="2018-01" db="EMBL/GenBank/DDBJ databases">
        <authorList>
            <person name="Fu G.-Y."/>
        </authorList>
    </citation>
    <scope>NUCLEOTIDE SEQUENCE [LARGE SCALE GENOMIC DNA]</scope>
    <source>
        <strain evidence="24 25">SY39</strain>
    </source>
</reference>
<dbReference type="GO" id="GO:0042773">
    <property type="term" value="P:ATP synthesis coupled electron transport"/>
    <property type="evidence" value="ECO:0007669"/>
    <property type="project" value="TreeGrafter"/>
</dbReference>
<gene>
    <name evidence="24" type="primary">coxB</name>
    <name evidence="24" type="ORF">C0099_06215</name>
</gene>
<dbReference type="InterPro" id="IPR009056">
    <property type="entry name" value="Cyt_c-like_dom"/>
</dbReference>
<dbReference type="Gene3D" id="1.10.760.10">
    <property type="entry name" value="Cytochrome c-like domain"/>
    <property type="match status" value="1"/>
</dbReference>
<dbReference type="KEGG" id="atw:C0099_06215"/>
<keyword evidence="8" id="KW-1278">Translocase</keyword>
<evidence type="ECO:0000256" key="12">
    <source>
        <dbReference type="ARBA" id="ARBA00023008"/>
    </source>
</evidence>
<dbReference type="InterPro" id="IPR036257">
    <property type="entry name" value="Cyt_c_oxidase_su2_TM_sf"/>
</dbReference>
<evidence type="ECO:0000256" key="17">
    <source>
        <dbReference type="RuleBase" id="RU000456"/>
    </source>
</evidence>
<feature type="domain" description="Cytochrome oxidase subunit II transmembrane region profile" evidence="22">
    <location>
        <begin position="21"/>
        <end position="116"/>
    </location>
</feature>
<dbReference type="GO" id="GO:0020037">
    <property type="term" value="F:heme binding"/>
    <property type="evidence" value="ECO:0007669"/>
    <property type="project" value="InterPro"/>
</dbReference>
<evidence type="ECO:0000256" key="2">
    <source>
        <dbReference type="ARBA" id="ARBA00007866"/>
    </source>
</evidence>
<dbReference type="OrthoDB" id="9781261at2"/>
<feature type="region of interest" description="Disordered" evidence="19">
    <location>
        <begin position="268"/>
        <end position="291"/>
    </location>
</feature>
<dbReference type="InterPro" id="IPR001505">
    <property type="entry name" value="Copper_CuA"/>
</dbReference>
<dbReference type="Pfam" id="PF13442">
    <property type="entry name" value="Cytochrome_CBB3"/>
    <property type="match status" value="1"/>
</dbReference>
<keyword evidence="5 17" id="KW-0679">Respiratory chain</keyword>
<dbReference type="EMBL" id="CP025682">
    <property type="protein sequence ID" value="AUN94571.1"/>
    <property type="molecule type" value="Genomic_DNA"/>
</dbReference>
<keyword evidence="9 17" id="KW-0249">Electron transport</keyword>
<dbReference type="Pfam" id="PF02790">
    <property type="entry name" value="COX2_TM"/>
    <property type="match status" value="1"/>
</dbReference>
<dbReference type="InterPro" id="IPR008972">
    <property type="entry name" value="Cupredoxin"/>
</dbReference>
<evidence type="ECO:0000256" key="7">
    <source>
        <dbReference type="ARBA" id="ARBA00022723"/>
    </source>
</evidence>
<accession>A0A2I6S5Q0</accession>
<evidence type="ECO:0000256" key="8">
    <source>
        <dbReference type="ARBA" id="ARBA00022967"/>
    </source>
</evidence>
<dbReference type="PANTHER" id="PTHR22888">
    <property type="entry name" value="CYTOCHROME C OXIDASE, SUBUNIT II"/>
    <property type="match status" value="1"/>
</dbReference>
<comment type="function">
    <text evidence="14 18">Subunits I and II form the functional core of the enzyme complex. Electrons originating in cytochrome c are transferred via heme a and Cu(A) to the binuclear center formed by heme a3 and Cu(B).</text>
</comment>
<keyword evidence="6 17" id="KW-0812">Transmembrane</keyword>
<dbReference type="Proteomes" id="UP000242205">
    <property type="component" value="Chromosome"/>
</dbReference>
<comment type="cofactor">
    <cofactor evidence="18">
        <name>Cu cation</name>
        <dbReference type="ChEBI" id="CHEBI:23378"/>
    </cofactor>
    <text evidence="18">Binds a copper A center.</text>
</comment>
<evidence type="ECO:0000259" key="22">
    <source>
        <dbReference type="PROSITE" id="PS50999"/>
    </source>
</evidence>
<keyword evidence="11 16" id="KW-0408">Iron</keyword>
<dbReference type="InterPro" id="IPR045187">
    <property type="entry name" value="CcO_II"/>
</dbReference>
<evidence type="ECO:0000256" key="6">
    <source>
        <dbReference type="ARBA" id="ARBA00022692"/>
    </source>
</evidence>
<evidence type="ECO:0000256" key="15">
    <source>
        <dbReference type="ARBA" id="ARBA00047816"/>
    </source>
</evidence>
<sequence length="392" mass="41716">MSLSGRLAVPGLLTLVAASEASAQARYNLQEPVTSVASQIYDLHTLMMLICLVIFIAVFGVMFWSIYAHRKSKGATAAHFHENTMVEVLWTVIPVFILVGMAWPATKTIIDMRDSTESDITIKATGYQWKWGYDYVVGEGEGISFVSTLSTPRDQIENREAKGRDYLLEVDNPMVVPVGKKVRMLLAANDVIHAWWVPALGIKQDAVPGFIRDAWFRADKEGVYRGVCAELCGRDHAYMPIVVHVVSERAYADWVAAQQATTVADAGAAAGEQTATDASASDAAPAEEADASPEALAARGEKVYAANCVACHQAGGTGMPPAFPPLAGADVVTGDAGALLDVLLKGRPGTAMASFAHLSDADLAGLATHLRTSWGNSADAVAPEDVAARRGN</sequence>
<evidence type="ECO:0000256" key="1">
    <source>
        <dbReference type="ARBA" id="ARBA00004141"/>
    </source>
</evidence>
<dbReference type="SUPFAM" id="SSF49503">
    <property type="entry name" value="Cupredoxins"/>
    <property type="match status" value="1"/>
</dbReference>
<dbReference type="PROSITE" id="PS51007">
    <property type="entry name" value="CYTC"/>
    <property type="match status" value="1"/>
</dbReference>
<keyword evidence="13 20" id="KW-0472">Membrane</keyword>
<keyword evidence="10 20" id="KW-1133">Transmembrane helix</keyword>
<evidence type="ECO:0000256" key="5">
    <source>
        <dbReference type="ARBA" id="ARBA00022660"/>
    </source>
</evidence>
<feature type="transmembrane region" description="Helical" evidence="20">
    <location>
        <begin position="47"/>
        <end position="67"/>
    </location>
</feature>
<feature type="domain" description="Cytochrome oxidase subunit II copper A binding" evidence="21">
    <location>
        <begin position="117"/>
        <end position="257"/>
    </location>
</feature>
<dbReference type="GO" id="GO:0005886">
    <property type="term" value="C:plasma membrane"/>
    <property type="evidence" value="ECO:0007669"/>
    <property type="project" value="UniProtKB-SubCell"/>
</dbReference>
<dbReference type="AlphaFoldDB" id="A0A2I6S5Q0"/>
<evidence type="ECO:0000256" key="11">
    <source>
        <dbReference type="ARBA" id="ARBA00023004"/>
    </source>
</evidence>
<dbReference type="NCBIfam" id="TIGR02866">
    <property type="entry name" value="CoxB"/>
    <property type="match status" value="1"/>
</dbReference>
<evidence type="ECO:0000259" key="21">
    <source>
        <dbReference type="PROSITE" id="PS50857"/>
    </source>
</evidence>
<dbReference type="SUPFAM" id="SSF81464">
    <property type="entry name" value="Cytochrome c oxidase subunit II-like, transmembrane region"/>
    <property type="match status" value="1"/>
</dbReference>
<evidence type="ECO:0000256" key="18">
    <source>
        <dbReference type="RuleBase" id="RU004024"/>
    </source>
</evidence>
<dbReference type="Gene3D" id="2.60.40.420">
    <property type="entry name" value="Cupredoxins - blue copper proteins"/>
    <property type="match status" value="1"/>
</dbReference>
<keyword evidence="7 16" id="KW-0479">Metal-binding</keyword>
<evidence type="ECO:0000256" key="3">
    <source>
        <dbReference type="ARBA" id="ARBA00022448"/>
    </source>
</evidence>
<dbReference type="GO" id="GO:0004129">
    <property type="term" value="F:cytochrome-c oxidase activity"/>
    <property type="evidence" value="ECO:0007669"/>
    <property type="project" value="UniProtKB-EC"/>
</dbReference>
<keyword evidence="25" id="KW-1185">Reference proteome</keyword>
<evidence type="ECO:0000313" key="25">
    <source>
        <dbReference type="Proteomes" id="UP000242205"/>
    </source>
</evidence>
<dbReference type="PANTHER" id="PTHR22888:SF9">
    <property type="entry name" value="CYTOCHROME C OXIDASE SUBUNIT 2"/>
    <property type="match status" value="1"/>
</dbReference>
<dbReference type="EC" id="7.1.1.9" evidence="18"/>
<evidence type="ECO:0000256" key="13">
    <source>
        <dbReference type="ARBA" id="ARBA00023136"/>
    </source>
</evidence>
<evidence type="ECO:0000256" key="4">
    <source>
        <dbReference type="ARBA" id="ARBA00022617"/>
    </source>
</evidence>
<keyword evidence="4 16" id="KW-0349">Heme</keyword>
<evidence type="ECO:0000256" key="14">
    <source>
        <dbReference type="ARBA" id="ARBA00024688"/>
    </source>
</evidence>
<feature type="domain" description="Cytochrome c" evidence="23">
    <location>
        <begin position="295"/>
        <end position="374"/>
    </location>
</feature>
<dbReference type="PROSITE" id="PS00078">
    <property type="entry name" value="COX2"/>
    <property type="match status" value="1"/>
</dbReference>
<name>A0A2I6S5Q0_9RHOO</name>